<accession>A0A6H1Z7C5</accession>
<proteinExistence type="predicted"/>
<dbReference type="AlphaFoldDB" id="A0A6H1Z7C5"/>
<dbReference type="EMBL" id="MT143710">
    <property type="protein sequence ID" value="QJA43438.1"/>
    <property type="molecule type" value="Genomic_DNA"/>
</dbReference>
<evidence type="ECO:0000313" key="2">
    <source>
        <dbReference type="EMBL" id="QJB04485.1"/>
    </source>
</evidence>
<sequence>MVKMGIHYEQDDAGVLTGKVQVVDEDLDIVLDTFDTEEEAETEMAKLQAEFDRNDKVQAEYLEWETACLTRHEISKDDLREYLVNVVVI</sequence>
<reference evidence="1" key="1">
    <citation type="submission" date="2020-03" db="EMBL/GenBank/DDBJ databases">
        <title>The deep terrestrial virosphere.</title>
        <authorList>
            <person name="Holmfeldt K."/>
            <person name="Nilsson E."/>
            <person name="Simone D."/>
            <person name="Lopez-Fernandez M."/>
            <person name="Wu X."/>
            <person name="de Brujin I."/>
            <person name="Lundin D."/>
            <person name="Andersson A."/>
            <person name="Bertilsson S."/>
            <person name="Dopson M."/>
        </authorList>
    </citation>
    <scope>NUCLEOTIDE SEQUENCE</scope>
    <source>
        <strain evidence="1">MM171A00097</strain>
        <strain evidence="2">MM171B00243</strain>
    </source>
</reference>
<dbReference type="EMBL" id="MT143883">
    <property type="protein sequence ID" value="QJB04485.1"/>
    <property type="molecule type" value="Genomic_DNA"/>
</dbReference>
<gene>
    <name evidence="1" type="ORF">MM171A00097_0085</name>
    <name evidence="2" type="ORF">MM171B00243_0039</name>
</gene>
<organism evidence="1">
    <name type="scientific">viral metagenome</name>
    <dbReference type="NCBI Taxonomy" id="1070528"/>
    <lineage>
        <taxon>unclassified sequences</taxon>
        <taxon>metagenomes</taxon>
        <taxon>organismal metagenomes</taxon>
    </lineage>
</organism>
<protein>
    <submittedName>
        <fullName evidence="1">Uncharacterized protein</fullName>
    </submittedName>
</protein>
<name>A0A6H1Z7C5_9ZZZZ</name>
<evidence type="ECO:0000313" key="1">
    <source>
        <dbReference type="EMBL" id="QJA43438.1"/>
    </source>
</evidence>